<feature type="transmembrane region" description="Helical" evidence="7">
    <location>
        <begin position="85"/>
        <end position="106"/>
    </location>
</feature>
<comment type="subcellular location">
    <subcellularLocation>
        <location evidence="1">Cell membrane</location>
        <topology evidence="1">Multi-pass membrane protein</topology>
    </subcellularLocation>
</comment>
<dbReference type="InterPro" id="IPR032808">
    <property type="entry name" value="DoxX"/>
</dbReference>
<dbReference type="RefSeq" id="WP_061836261.1">
    <property type="nucleotide sequence ID" value="NZ_LUKE01000004.1"/>
</dbReference>
<dbReference type="EMBL" id="LUKE01000004">
    <property type="protein sequence ID" value="KYG63186.1"/>
    <property type="molecule type" value="Genomic_DNA"/>
</dbReference>
<evidence type="ECO:0000256" key="1">
    <source>
        <dbReference type="ARBA" id="ARBA00004651"/>
    </source>
</evidence>
<evidence type="ECO:0000313" key="9">
    <source>
        <dbReference type="Proteomes" id="UP000075320"/>
    </source>
</evidence>
<dbReference type="OrthoDB" id="9813193at2"/>
<feature type="transmembrane region" description="Helical" evidence="7">
    <location>
        <begin position="21"/>
        <end position="40"/>
    </location>
</feature>
<evidence type="ECO:0000313" key="8">
    <source>
        <dbReference type="EMBL" id="KYG63186.1"/>
    </source>
</evidence>
<keyword evidence="5 7" id="KW-1133">Transmembrane helix</keyword>
<dbReference type="PANTHER" id="PTHR33452:SF1">
    <property type="entry name" value="INNER MEMBRANE PROTEIN YPHA-RELATED"/>
    <property type="match status" value="1"/>
</dbReference>
<feature type="transmembrane region" description="Helical" evidence="7">
    <location>
        <begin position="60"/>
        <end position="78"/>
    </location>
</feature>
<keyword evidence="9" id="KW-1185">Reference proteome</keyword>
<evidence type="ECO:0000256" key="3">
    <source>
        <dbReference type="ARBA" id="ARBA00022475"/>
    </source>
</evidence>
<organism evidence="8 9">
    <name type="scientific">Bdellovibrio bacteriovorus</name>
    <dbReference type="NCBI Taxonomy" id="959"/>
    <lineage>
        <taxon>Bacteria</taxon>
        <taxon>Pseudomonadati</taxon>
        <taxon>Bdellovibrionota</taxon>
        <taxon>Bdellovibrionia</taxon>
        <taxon>Bdellovibrionales</taxon>
        <taxon>Pseudobdellovibrionaceae</taxon>
        <taxon>Bdellovibrio</taxon>
    </lineage>
</organism>
<accession>A0A150WHT8</accession>
<protein>
    <submittedName>
        <fullName evidence="8">DoxD-like family protein</fullName>
    </submittedName>
</protein>
<sequence>MLRKILSPESTNHFSSDLLYTGARVFVGMTMALAHGFGKLPPPEMMVGSLEGMGFPAPGLMAWCAAIAEVIGGIFLAVGFLTRPAAFFIGFTMLIAGFVIHAADPFQTKELALLYLAISLVFVAKGPGKYSVDAFLFKRK</sequence>
<comment type="caution">
    <text evidence="8">The sequence shown here is derived from an EMBL/GenBank/DDBJ whole genome shotgun (WGS) entry which is preliminary data.</text>
</comment>
<comment type="similarity">
    <text evidence="2">Belongs to the DoxX family.</text>
</comment>
<evidence type="ECO:0000256" key="2">
    <source>
        <dbReference type="ARBA" id="ARBA00006679"/>
    </source>
</evidence>
<evidence type="ECO:0000256" key="6">
    <source>
        <dbReference type="ARBA" id="ARBA00023136"/>
    </source>
</evidence>
<keyword evidence="3" id="KW-1003">Cell membrane</keyword>
<keyword evidence="6 7" id="KW-0472">Membrane</keyword>
<gene>
    <name evidence="8" type="ORF">AZI86_15905</name>
</gene>
<dbReference type="Pfam" id="PF07681">
    <property type="entry name" value="DoxX"/>
    <property type="match status" value="1"/>
</dbReference>
<name>A0A150WHT8_BDEBC</name>
<dbReference type="GO" id="GO:0005886">
    <property type="term" value="C:plasma membrane"/>
    <property type="evidence" value="ECO:0007669"/>
    <property type="project" value="UniProtKB-SubCell"/>
</dbReference>
<dbReference type="PANTHER" id="PTHR33452">
    <property type="entry name" value="OXIDOREDUCTASE CATD-RELATED"/>
    <property type="match status" value="1"/>
</dbReference>
<dbReference type="InterPro" id="IPR051907">
    <property type="entry name" value="DoxX-like_oxidoreductase"/>
</dbReference>
<dbReference type="AlphaFoldDB" id="A0A150WHT8"/>
<proteinExistence type="inferred from homology"/>
<evidence type="ECO:0000256" key="5">
    <source>
        <dbReference type="ARBA" id="ARBA00022989"/>
    </source>
</evidence>
<dbReference type="Proteomes" id="UP000075320">
    <property type="component" value="Unassembled WGS sequence"/>
</dbReference>
<reference evidence="8 9" key="1">
    <citation type="submission" date="2016-03" db="EMBL/GenBank/DDBJ databases">
        <authorList>
            <person name="Ploux O."/>
        </authorList>
    </citation>
    <scope>NUCLEOTIDE SEQUENCE [LARGE SCALE GENOMIC DNA]</scope>
    <source>
        <strain evidence="8 9">R0</strain>
    </source>
</reference>
<evidence type="ECO:0000256" key="4">
    <source>
        <dbReference type="ARBA" id="ARBA00022692"/>
    </source>
</evidence>
<evidence type="ECO:0000256" key="7">
    <source>
        <dbReference type="SAM" id="Phobius"/>
    </source>
</evidence>
<feature type="transmembrane region" description="Helical" evidence="7">
    <location>
        <begin position="112"/>
        <end position="132"/>
    </location>
</feature>
<keyword evidence="4 7" id="KW-0812">Transmembrane</keyword>